<evidence type="ECO:0000313" key="8">
    <source>
        <dbReference type="EMBL" id="RKP57365.1"/>
    </source>
</evidence>
<keyword evidence="4" id="KW-0804">Transcription</keyword>
<dbReference type="SMART" id="SM00448">
    <property type="entry name" value="REC"/>
    <property type="match status" value="1"/>
</dbReference>
<dbReference type="OrthoDB" id="9780153at2"/>
<feature type="domain" description="Response regulatory" evidence="7">
    <location>
        <begin position="5"/>
        <end position="121"/>
    </location>
</feature>
<dbReference type="InterPro" id="IPR039420">
    <property type="entry name" value="WalR-like"/>
</dbReference>
<dbReference type="InterPro" id="IPR000792">
    <property type="entry name" value="Tscrpt_reg_LuxR_C"/>
</dbReference>
<keyword evidence="3 8" id="KW-0238">DNA-binding</keyword>
<dbReference type="GO" id="GO:0006355">
    <property type="term" value="P:regulation of DNA-templated transcription"/>
    <property type="evidence" value="ECO:0007669"/>
    <property type="project" value="InterPro"/>
</dbReference>
<keyword evidence="9" id="KW-1185">Reference proteome</keyword>
<evidence type="ECO:0000256" key="1">
    <source>
        <dbReference type="ARBA" id="ARBA00022553"/>
    </source>
</evidence>
<dbReference type="SUPFAM" id="SSF52172">
    <property type="entry name" value="CheY-like"/>
    <property type="match status" value="1"/>
</dbReference>
<accession>A0A494Y757</accession>
<evidence type="ECO:0000256" key="2">
    <source>
        <dbReference type="ARBA" id="ARBA00023015"/>
    </source>
</evidence>
<dbReference type="Proteomes" id="UP000282076">
    <property type="component" value="Unassembled WGS sequence"/>
</dbReference>
<dbReference type="RefSeq" id="WP_120974981.1">
    <property type="nucleotide sequence ID" value="NZ_RBZM01000002.1"/>
</dbReference>
<dbReference type="InterPro" id="IPR016032">
    <property type="entry name" value="Sig_transdc_resp-reg_C-effctor"/>
</dbReference>
<protein>
    <submittedName>
        <fullName evidence="8">DNA-binding response regulator</fullName>
    </submittedName>
</protein>
<evidence type="ECO:0000256" key="5">
    <source>
        <dbReference type="PROSITE-ProRule" id="PRU00169"/>
    </source>
</evidence>
<evidence type="ECO:0000256" key="4">
    <source>
        <dbReference type="ARBA" id="ARBA00023163"/>
    </source>
</evidence>
<evidence type="ECO:0000313" key="9">
    <source>
        <dbReference type="Proteomes" id="UP000282076"/>
    </source>
</evidence>
<dbReference type="InterPro" id="IPR011006">
    <property type="entry name" value="CheY-like_superfamily"/>
</dbReference>
<dbReference type="SMART" id="SM00421">
    <property type="entry name" value="HTH_LUXR"/>
    <property type="match status" value="1"/>
</dbReference>
<feature type="domain" description="HTH luxR-type" evidence="6">
    <location>
        <begin position="146"/>
        <end position="211"/>
    </location>
</feature>
<proteinExistence type="predicted"/>
<dbReference type="InterPro" id="IPR001789">
    <property type="entry name" value="Sig_transdc_resp-reg_receiver"/>
</dbReference>
<gene>
    <name evidence="8" type="ORF">D7Z26_05165</name>
</gene>
<dbReference type="GO" id="GO:0003677">
    <property type="term" value="F:DNA binding"/>
    <property type="evidence" value="ECO:0007669"/>
    <property type="project" value="UniProtKB-KW"/>
</dbReference>
<evidence type="ECO:0000256" key="3">
    <source>
        <dbReference type="ARBA" id="ARBA00023125"/>
    </source>
</evidence>
<feature type="modified residue" description="4-aspartylphosphate" evidence="5">
    <location>
        <position position="56"/>
    </location>
</feature>
<keyword evidence="1 5" id="KW-0597">Phosphoprotein</keyword>
<dbReference type="AlphaFoldDB" id="A0A494Y757"/>
<evidence type="ECO:0000259" key="7">
    <source>
        <dbReference type="PROSITE" id="PS50110"/>
    </source>
</evidence>
<dbReference type="GO" id="GO:0000160">
    <property type="term" value="P:phosphorelay signal transduction system"/>
    <property type="evidence" value="ECO:0007669"/>
    <property type="project" value="InterPro"/>
</dbReference>
<dbReference type="PROSITE" id="PS50043">
    <property type="entry name" value="HTH_LUXR_2"/>
    <property type="match status" value="1"/>
</dbReference>
<keyword evidence="2" id="KW-0805">Transcription regulation</keyword>
<dbReference type="InterPro" id="IPR058245">
    <property type="entry name" value="NreC/VraR/RcsB-like_REC"/>
</dbReference>
<sequence>MAKWRILLADDHAIVRQGLNYFLGLQHDLEVVGEASNGEEAVKLAQELKPDIVLMDLIMPVMNGIEATVHLRRDHPNLTILVLTTFSDKDSVVSAIKAGANGYLLKEIDPERIAEAIRQSVQGVPQLDPKVASQLMSHVAAPATTASDSTERLTEREKEVLRLIAQGNSNKELAAACGITEKTVKTHVSNILSKLGLADRTQAALYAVKNGLD</sequence>
<dbReference type="Gene3D" id="3.40.50.2300">
    <property type="match status" value="1"/>
</dbReference>
<dbReference type="PANTHER" id="PTHR43214">
    <property type="entry name" value="TWO-COMPONENT RESPONSE REGULATOR"/>
    <property type="match status" value="1"/>
</dbReference>
<dbReference type="SUPFAM" id="SSF46894">
    <property type="entry name" value="C-terminal effector domain of the bipartite response regulators"/>
    <property type="match status" value="1"/>
</dbReference>
<dbReference type="PROSITE" id="PS50110">
    <property type="entry name" value="RESPONSE_REGULATORY"/>
    <property type="match status" value="1"/>
</dbReference>
<dbReference type="CDD" id="cd06170">
    <property type="entry name" value="LuxR_C_like"/>
    <property type="match status" value="1"/>
</dbReference>
<dbReference type="CDD" id="cd17535">
    <property type="entry name" value="REC_NarL-like"/>
    <property type="match status" value="1"/>
</dbReference>
<reference evidence="8 9" key="1">
    <citation type="submission" date="2018-10" db="EMBL/GenBank/DDBJ databases">
        <title>Cohnella sp. M2MS4P-1, whole genome shotgun sequence.</title>
        <authorList>
            <person name="Tuo L."/>
        </authorList>
    </citation>
    <scope>NUCLEOTIDE SEQUENCE [LARGE SCALE GENOMIC DNA]</scope>
    <source>
        <strain evidence="8 9">M2MS4P-1</strain>
    </source>
</reference>
<organism evidence="8 9">
    <name type="scientific">Cohnella endophytica</name>
    <dbReference type="NCBI Taxonomy" id="2419778"/>
    <lineage>
        <taxon>Bacteria</taxon>
        <taxon>Bacillati</taxon>
        <taxon>Bacillota</taxon>
        <taxon>Bacilli</taxon>
        <taxon>Bacillales</taxon>
        <taxon>Paenibacillaceae</taxon>
        <taxon>Cohnella</taxon>
    </lineage>
</organism>
<dbReference type="PRINTS" id="PR00038">
    <property type="entry name" value="HTHLUXR"/>
</dbReference>
<comment type="caution">
    <text evidence="8">The sequence shown here is derived from an EMBL/GenBank/DDBJ whole genome shotgun (WGS) entry which is preliminary data.</text>
</comment>
<evidence type="ECO:0000259" key="6">
    <source>
        <dbReference type="PROSITE" id="PS50043"/>
    </source>
</evidence>
<dbReference type="EMBL" id="RBZM01000002">
    <property type="protein sequence ID" value="RKP57365.1"/>
    <property type="molecule type" value="Genomic_DNA"/>
</dbReference>
<dbReference type="PANTHER" id="PTHR43214:SF43">
    <property type="entry name" value="TWO-COMPONENT RESPONSE REGULATOR"/>
    <property type="match status" value="1"/>
</dbReference>
<name>A0A494Y757_9BACL</name>
<dbReference type="Pfam" id="PF00072">
    <property type="entry name" value="Response_reg"/>
    <property type="match status" value="1"/>
</dbReference>
<dbReference type="Pfam" id="PF00196">
    <property type="entry name" value="GerE"/>
    <property type="match status" value="1"/>
</dbReference>